<dbReference type="EMBL" id="MU002067">
    <property type="protein sequence ID" value="KAF2790551.1"/>
    <property type="molecule type" value="Genomic_DNA"/>
</dbReference>
<dbReference type="Proteomes" id="UP000799757">
    <property type="component" value="Unassembled WGS sequence"/>
</dbReference>
<gene>
    <name evidence="1" type="ORF">K505DRAFT_419762</name>
</gene>
<evidence type="ECO:0000313" key="1">
    <source>
        <dbReference type="EMBL" id="KAF2790551.1"/>
    </source>
</evidence>
<reference evidence="1" key="1">
    <citation type="journal article" date="2020" name="Stud. Mycol.">
        <title>101 Dothideomycetes genomes: a test case for predicting lifestyles and emergence of pathogens.</title>
        <authorList>
            <person name="Haridas S."/>
            <person name="Albert R."/>
            <person name="Binder M."/>
            <person name="Bloem J."/>
            <person name="Labutti K."/>
            <person name="Salamov A."/>
            <person name="Andreopoulos B."/>
            <person name="Baker S."/>
            <person name="Barry K."/>
            <person name="Bills G."/>
            <person name="Bluhm B."/>
            <person name="Cannon C."/>
            <person name="Castanera R."/>
            <person name="Culley D."/>
            <person name="Daum C."/>
            <person name="Ezra D."/>
            <person name="Gonzalez J."/>
            <person name="Henrissat B."/>
            <person name="Kuo A."/>
            <person name="Liang C."/>
            <person name="Lipzen A."/>
            <person name="Lutzoni F."/>
            <person name="Magnuson J."/>
            <person name="Mondo S."/>
            <person name="Nolan M."/>
            <person name="Ohm R."/>
            <person name="Pangilinan J."/>
            <person name="Park H.-J."/>
            <person name="Ramirez L."/>
            <person name="Alfaro M."/>
            <person name="Sun H."/>
            <person name="Tritt A."/>
            <person name="Yoshinaga Y."/>
            <person name="Zwiers L.-H."/>
            <person name="Turgeon B."/>
            <person name="Goodwin S."/>
            <person name="Spatafora J."/>
            <person name="Crous P."/>
            <person name="Grigoriev I."/>
        </authorList>
    </citation>
    <scope>NUCLEOTIDE SEQUENCE</scope>
    <source>
        <strain evidence="1">CBS 109.77</strain>
    </source>
</reference>
<sequence>MRSRISIHIQGAEPEDGECHSTLMPIQQLVAEILVPILRLVPRANQSRVESLKCLAQLAAIARAQPSSSPYLRLPIIDGAPRSWIRWNRGSFVLELDLVRLAVSVEPAACLLVHGVVVVVAAIEEVVDVLLAVVDRGDFGVSVISDVLCAYLYLLGCVCKDSGPKCERRRTGDDICVKDMEIAFVRFKSYAARILYLQQQAPAEFPYTRGIEKIATPFT</sequence>
<proteinExistence type="predicted"/>
<organism evidence="1 2">
    <name type="scientific">Melanomma pulvis-pyrius CBS 109.77</name>
    <dbReference type="NCBI Taxonomy" id="1314802"/>
    <lineage>
        <taxon>Eukaryota</taxon>
        <taxon>Fungi</taxon>
        <taxon>Dikarya</taxon>
        <taxon>Ascomycota</taxon>
        <taxon>Pezizomycotina</taxon>
        <taxon>Dothideomycetes</taxon>
        <taxon>Pleosporomycetidae</taxon>
        <taxon>Pleosporales</taxon>
        <taxon>Melanommataceae</taxon>
        <taxon>Melanomma</taxon>
    </lineage>
</organism>
<protein>
    <submittedName>
        <fullName evidence="1">Uncharacterized protein</fullName>
    </submittedName>
</protein>
<dbReference type="AlphaFoldDB" id="A0A6A6X2V8"/>
<evidence type="ECO:0000313" key="2">
    <source>
        <dbReference type="Proteomes" id="UP000799757"/>
    </source>
</evidence>
<keyword evidence="2" id="KW-1185">Reference proteome</keyword>
<name>A0A6A6X2V8_9PLEO</name>
<accession>A0A6A6X2V8</accession>